<reference evidence="10" key="1">
    <citation type="submission" date="2023-01" db="EMBL/GenBank/DDBJ databases">
        <title>Genome assembly of the deep-sea coral Lophelia pertusa.</title>
        <authorList>
            <person name="Herrera S."/>
            <person name="Cordes E."/>
        </authorList>
    </citation>
    <scope>NUCLEOTIDE SEQUENCE</scope>
    <source>
        <strain evidence="10">USNM1676648</strain>
        <tissue evidence="10">Polyp</tissue>
    </source>
</reference>
<dbReference type="GO" id="GO:0005509">
    <property type="term" value="F:calcium ion binding"/>
    <property type="evidence" value="ECO:0007669"/>
    <property type="project" value="InterPro"/>
</dbReference>
<dbReference type="CDD" id="cd00326">
    <property type="entry name" value="alpha_CA"/>
    <property type="match status" value="1"/>
</dbReference>
<feature type="domain" description="Alpha-carbonic anhydrase" evidence="9">
    <location>
        <begin position="211"/>
        <end position="418"/>
    </location>
</feature>
<dbReference type="InterPro" id="IPR001881">
    <property type="entry name" value="EGF-like_Ca-bd_dom"/>
</dbReference>
<dbReference type="InterPro" id="IPR000742">
    <property type="entry name" value="EGF"/>
</dbReference>
<evidence type="ECO:0000256" key="4">
    <source>
        <dbReference type="ARBA" id="ARBA00023157"/>
    </source>
</evidence>
<evidence type="ECO:0000256" key="2">
    <source>
        <dbReference type="ARBA" id="ARBA00022729"/>
    </source>
</evidence>
<dbReference type="SMART" id="SM00179">
    <property type="entry name" value="EGF_CA"/>
    <property type="match status" value="4"/>
</dbReference>
<dbReference type="InterPro" id="IPR018097">
    <property type="entry name" value="EGF_Ca-bd_CS"/>
</dbReference>
<dbReference type="CDD" id="cd00054">
    <property type="entry name" value="EGF_CA"/>
    <property type="match status" value="5"/>
</dbReference>
<dbReference type="Gene3D" id="2.10.25.10">
    <property type="entry name" value="Laminin"/>
    <property type="match status" value="5"/>
</dbReference>
<feature type="disulfide bond" evidence="6">
    <location>
        <begin position="128"/>
        <end position="137"/>
    </location>
</feature>
<dbReference type="PROSITE" id="PS51144">
    <property type="entry name" value="ALPHA_CA_2"/>
    <property type="match status" value="1"/>
</dbReference>
<dbReference type="AlphaFoldDB" id="A0A9W9YP37"/>
<gene>
    <name evidence="10" type="primary">CA2_5</name>
    <name evidence="10" type="ORF">OS493_020703</name>
</gene>
<dbReference type="PANTHER" id="PTHR12916">
    <property type="entry name" value="CYTOCHROME C OXIDASE POLYPEPTIDE VIC-2"/>
    <property type="match status" value="1"/>
</dbReference>
<keyword evidence="10" id="KW-0456">Lyase</keyword>
<keyword evidence="11" id="KW-1185">Reference proteome</keyword>
<dbReference type="InterPro" id="IPR018338">
    <property type="entry name" value="Carbonic_anhydrase_a-class_CS"/>
</dbReference>
<dbReference type="Pfam" id="PF00008">
    <property type="entry name" value="EGF"/>
    <property type="match status" value="2"/>
</dbReference>
<dbReference type="PROSITE" id="PS01187">
    <property type="entry name" value="EGF_CA"/>
    <property type="match status" value="2"/>
</dbReference>
<keyword evidence="4 6" id="KW-1015">Disulfide bond</keyword>
<dbReference type="EMBL" id="MU827314">
    <property type="protein sequence ID" value="KAJ7358865.1"/>
    <property type="molecule type" value="Genomic_DNA"/>
</dbReference>
<dbReference type="InterPro" id="IPR009030">
    <property type="entry name" value="Growth_fac_rcpt_cys_sf"/>
</dbReference>
<evidence type="ECO:0000256" key="6">
    <source>
        <dbReference type="PROSITE-ProRule" id="PRU00076"/>
    </source>
</evidence>
<accession>A0A9W9YP37</accession>
<dbReference type="FunFam" id="2.10.25.10:FF:000472">
    <property type="entry name" value="Uncharacterized protein, isoform A"/>
    <property type="match status" value="1"/>
</dbReference>
<keyword evidence="5" id="KW-0325">Glycoprotein</keyword>
<dbReference type="SUPFAM" id="SSF51069">
    <property type="entry name" value="Carbonic anhydrase"/>
    <property type="match status" value="1"/>
</dbReference>
<dbReference type="EC" id="4.2.1.1" evidence="10"/>
<comment type="caution">
    <text evidence="10">The sequence shown here is derived from an EMBL/GenBank/DDBJ whole genome shotgun (WGS) entry which is preliminary data.</text>
</comment>
<evidence type="ECO:0000256" key="3">
    <source>
        <dbReference type="ARBA" id="ARBA00022737"/>
    </source>
</evidence>
<dbReference type="SUPFAM" id="SSF57184">
    <property type="entry name" value="Growth factor receptor domain"/>
    <property type="match status" value="1"/>
</dbReference>
<evidence type="ECO:0000256" key="1">
    <source>
        <dbReference type="ARBA" id="ARBA00022536"/>
    </source>
</evidence>
<dbReference type="FunFam" id="2.10.25.10:FF:000038">
    <property type="entry name" value="Fibrillin 2"/>
    <property type="match status" value="1"/>
</dbReference>
<evidence type="ECO:0000256" key="7">
    <source>
        <dbReference type="SAM" id="SignalP"/>
    </source>
</evidence>
<dbReference type="SUPFAM" id="SSF57196">
    <property type="entry name" value="EGF/Laminin"/>
    <property type="match status" value="2"/>
</dbReference>
<dbReference type="OrthoDB" id="6151278at2759"/>
<dbReference type="InterPro" id="IPR001148">
    <property type="entry name" value="CA_dom"/>
</dbReference>
<keyword evidence="2 7" id="KW-0732">Signal</keyword>
<dbReference type="InterPro" id="IPR049883">
    <property type="entry name" value="NOTCH1_EGF-like"/>
</dbReference>
<feature type="disulfide bond" evidence="6">
    <location>
        <begin position="46"/>
        <end position="55"/>
    </location>
</feature>
<dbReference type="PANTHER" id="PTHR12916:SF4">
    <property type="entry name" value="UNINFLATABLE, ISOFORM C"/>
    <property type="match status" value="1"/>
</dbReference>
<dbReference type="InterPro" id="IPR036398">
    <property type="entry name" value="CA_dom_sf"/>
</dbReference>
<dbReference type="GO" id="GO:0005112">
    <property type="term" value="F:Notch binding"/>
    <property type="evidence" value="ECO:0007669"/>
    <property type="project" value="TreeGrafter"/>
</dbReference>
<dbReference type="Pfam" id="PF00194">
    <property type="entry name" value="Carb_anhydrase"/>
    <property type="match status" value="1"/>
</dbReference>
<dbReference type="PROSITE" id="PS00010">
    <property type="entry name" value="ASX_HYDROXYL"/>
    <property type="match status" value="3"/>
</dbReference>
<dbReference type="SMART" id="SM00181">
    <property type="entry name" value="EGF"/>
    <property type="match status" value="5"/>
</dbReference>
<dbReference type="PROSITE" id="PS01186">
    <property type="entry name" value="EGF_2"/>
    <property type="match status" value="2"/>
</dbReference>
<feature type="domain" description="EGF-like" evidence="8">
    <location>
        <begin position="178"/>
        <end position="219"/>
    </location>
</feature>
<name>A0A9W9YP37_9CNID</name>
<feature type="disulfide bond" evidence="6">
    <location>
        <begin position="86"/>
        <end position="95"/>
    </location>
</feature>
<feature type="domain" description="EGF-like" evidence="8">
    <location>
        <begin position="139"/>
        <end position="176"/>
    </location>
</feature>
<dbReference type="Proteomes" id="UP001163046">
    <property type="component" value="Unassembled WGS sequence"/>
</dbReference>
<dbReference type="Pfam" id="PF07645">
    <property type="entry name" value="EGF_CA"/>
    <property type="match status" value="1"/>
</dbReference>
<sequence>MEAHTGKVFVLLCTIVFASSASTCYDGYCLNGGTCSVFQGNASCSCPSNFTGDRCQTDVDECQVLSNPCKNGATCSDFFGGYFCRCIYGYEGFDCSINKDDCISLDGNPLCLSGGTCVDRVGKYDCICPPEKTGPVCQFVDECHSIPCYGSASCLTDAFGRHSCFCPRGWTGKNCSIDIDDCVSVNSSLSPCHHGSTCVNTPGSFVCQCVPGYTVYGTKDWEKVSAHCNESAQSPINIETSKVKKDSNLKGLSFTFDNKDGTVSGILINNGHAPTLAIDKAKGTASLTGGPLGDNEYKLQQLHFHFGCKGSKGGSEHTVNCRAYSGELHLVTYNTNYSDFGNAASQDDGLAVIGVFFQIRRKRASRFSSKLKNIRKPENEVAVPELNLLKLVPQLRDLSRTSFYSYKGSLTTPPCYSR</sequence>
<protein>
    <submittedName>
        <fullName evidence="10">Phospholipase A2 crotoxin acid subunit CA</fullName>
        <ecNumber evidence="10">4.2.1.1</ecNumber>
    </submittedName>
</protein>
<dbReference type="PROSITE" id="PS00022">
    <property type="entry name" value="EGF_1"/>
    <property type="match status" value="4"/>
</dbReference>
<dbReference type="SMART" id="SM01057">
    <property type="entry name" value="Carb_anhydrase"/>
    <property type="match status" value="1"/>
</dbReference>
<evidence type="ECO:0000259" key="9">
    <source>
        <dbReference type="PROSITE" id="PS51144"/>
    </source>
</evidence>
<evidence type="ECO:0000256" key="5">
    <source>
        <dbReference type="ARBA" id="ARBA00023180"/>
    </source>
</evidence>
<feature type="domain" description="EGF-like" evidence="8">
    <location>
        <begin position="20"/>
        <end position="56"/>
    </location>
</feature>
<feature type="chain" id="PRO_5040883654" evidence="7">
    <location>
        <begin position="21"/>
        <end position="418"/>
    </location>
</feature>
<proteinExistence type="predicted"/>
<dbReference type="Gene3D" id="3.10.200.10">
    <property type="entry name" value="Alpha carbonic anhydrase"/>
    <property type="match status" value="1"/>
</dbReference>
<dbReference type="PROSITE" id="PS50026">
    <property type="entry name" value="EGF_3"/>
    <property type="match status" value="5"/>
</dbReference>
<keyword evidence="1 6" id="KW-0245">EGF-like domain</keyword>
<keyword evidence="3" id="KW-0677">Repeat</keyword>
<evidence type="ECO:0000313" key="11">
    <source>
        <dbReference type="Proteomes" id="UP001163046"/>
    </source>
</evidence>
<feature type="domain" description="EGF-like" evidence="8">
    <location>
        <begin position="98"/>
        <end position="138"/>
    </location>
</feature>
<feature type="signal peptide" evidence="7">
    <location>
        <begin position="1"/>
        <end position="20"/>
    </location>
</feature>
<feature type="disulfide bond" evidence="6">
    <location>
        <begin position="166"/>
        <end position="175"/>
    </location>
</feature>
<dbReference type="GO" id="GO:0007219">
    <property type="term" value="P:Notch signaling pathway"/>
    <property type="evidence" value="ECO:0007669"/>
    <property type="project" value="TreeGrafter"/>
</dbReference>
<evidence type="ECO:0000313" key="10">
    <source>
        <dbReference type="EMBL" id="KAJ7358865.1"/>
    </source>
</evidence>
<comment type="caution">
    <text evidence="6">Lacks conserved residue(s) required for the propagation of feature annotation.</text>
</comment>
<dbReference type="PROSITE" id="PS00162">
    <property type="entry name" value="ALPHA_CA_1"/>
    <property type="match status" value="1"/>
</dbReference>
<dbReference type="GO" id="GO:0004089">
    <property type="term" value="F:carbonate dehydratase activity"/>
    <property type="evidence" value="ECO:0007669"/>
    <property type="project" value="UniProtKB-EC"/>
</dbReference>
<dbReference type="GO" id="GO:0008270">
    <property type="term" value="F:zinc ion binding"/>
    <property type="evidence" value="ECO:0007669"/>
    <property type="project" value="InterPro"/>
</dbReference>
<dbReference type="InterPro" id="IPR000152">
    <property type="entry name" value="EGF-type_Asp/Asn_hydroxyl_site"/>
</dbReference>
<organism evidence="10 11">
    <name type="scientific">Desmophyllum pertusum</name>
    <dbReference type="NCBI Taxonomy" id="174260"/>
    <lineage>
        <taxon>Eukaryota</taxon>
        <taxon>Metazoa</taxon>
        <taxon>Cnidaria</taxon>
        <taxon>Anthozoa</taxon>
        <taxon>Hexacorallia</taxon>
        <taxon>Scleractinia</taxon>
        <taxon>Caryophylliina</taxon>
        <taxon>Caryophylliidae</taxon>
        <taxon>Desmophyllum</taxon>
    </lineage>
</organism>
<feature type="domain" description="EGF-like" evidence="8">
    <location>
        <begin position="58"/>
        <end position="96"/>
    </location>
</feature>
<evidence type="ECO:0000259" key="8">
    <source>
        <dbReference type="PROSITE" id="PS50026"/>
    </source>
</evidence>